<keyword evidence="1" id="KW-0472">Membrane</keyword>
<evidence type="ECO:0000256" key="1">
    <source>
        <dbReference type="SAM" id="Phobius"/>
    </source>
</evidence>
<accession>D3B2T0</accession>
<sequence>MKSTWVLRLSGQQEREIVADSKEITFNGQVVEVEKFGRRRTFNVTSINANGQQVTDTYVVVPLFSLMTLFLKKSLYLNNVNVETGHVLTGRSSKLSTWEIAFWIILHISYVICYVAFMYFPVGVGIFVLCAIVIFCLINFFYHLGKRVVITKLPLPINVAENGATNEIGLLRQQQELQQQPQQIQQQPIIYIPQPYLQQLPQQVVPLQQLNQQQQPPYVTYIDYSQVAQPNPYFPYPMQQTQQPMQQPYPMQQPIYFNNNFDQTSSVPSYIIQQDNNSENHILKEKLIN</sequence>
<dbReference type="RefSeq" id="XP_020435745.1">
    <property type="nucleotide sequence ID" value="XM_020573673.1"/>
</dbReference>
<gene>
    <name evidence="2" type="ORF">PPL_02694</name>
</gene>
<reference evidence="2 3" key="1">
    <citation type="journal article" date="2011" name="Genome Res.">
        <title>Phylogeny-wide analysis of social amoeba genomes highlights ancient origins for complex intercellular communication.</title>
        <authorList>
            <person name="Heidel A.J."/>
            <person name="Lawal H.M."/>
            <person name="Felder M."/>
            <person name="Schilde C."/>
            <person name="Helps N.R."/>
            <person name="Tunggal B."/>
            <person name="Rivero F."/>
            <person name="John U."/>
            <person name="Schleicher M."/>
            <person name="Eichinger L."/>
            <person name="Platzer M."/>
            <person name="Noegel A.A."/>
            <person name="Schaap P."/>
            <person name="Gloeckner G."/>
        </authorList>
    </citation>
    <scope>NUCLEOTIDE SEQUENCE [LARGE SCALE GENOMIC DNA]</scope>
    <source>
        <strain evidence="3">ATCC 26659 / Pp 5 / PN500</strain>
    </source>
</reference>
<proteinExistence type="predicted"/>
<keyword evidence="3" id="KW-1185">Reference proteome</keyword>
<dbReference type="InParanoid" id="D3B2T0"/>
<evidence type="ECO:0000313" key="3">
    <source>
        <dbReference type="Proteomes" id="UP000001396"/>
    </source>
</evidence>
<dbReference type="AlphaFoldDB" id="D3B2T0"/>
<feature type="transmembrane region" description="Helical" evidence="1">
    <location>
        <begin position="100"/>
        <end position="120"/>
    </location>
</feature>
<evidence type="ECO:0000313" key="2">
    <source>
        <dbReference type="EMBL" id="EFA83628.1"/>
    </source>
</evidence>
<name>D3B2T0_HETP5</name>
<keyword evidence="1" id="KW-1133">Transmembrane helix</keyword>
<dbReference type="Proteomes" id="UP000001396">
    <property type="component" value="Unassembled WGS sequence"/>
</dbReference>
<dbReference type="GeneID" id="31358217"/>
<feature type="transmembrane region" description="Helical" evidence="1">
    <location>
        <begin position="126"/>
        <end position="144"/>
    </location>
</feature>
<organism evidence="2 3">
    <name type="scientific">Heterostelium pallidum (strain ATCC 26659 / Pp 5 / PN500)</name>
    <name type="common">Cellular slime mold</name>
    <name type="synonym">Polysphondylium pallidum</name>
    <dbReference type="NCBI Taxonomy" id="670386"/>
    <lineage>
        <taxon>Eukaryota</taxon>
        <taxon>Amoebozoa</taxon>
        <taxon>Evosea</taxon>
        <taxon>Eumycetozoa</taxon>
        <taxon>Dictyostelia</taxon>
        <taxon>Acytosteliales</taxon>
        <taxon>Acytosteliaceae</taxon>
        <taxon>Heterostelium</taxon>
    </lineage>
</organism>
<keyword evidence="1" id="KW-0812">Transmembrane</keyword>
<comment type="caution">
    <text evidence="2">The sequence shown here is derived from an EMBL/GenBank/DDBJ whole genome shotgun (WGS) entry which is preliminary data.</text>
</comment>
<protein>
    <submittedName>
        <fullName evidence="2">Uncharacterized protein</fullName>
    </submittedName>
</protein>
<dbReference type="EMBL" id="ADBJ01000010">
    <property type="protein sequence ID" value="EFA83628.1"/>
    <property type="molecule type" value="Genomic_DNA"/>
</dbReference>